<sequence length="108" mass="12216">MPPLLSVEPMTGIEPARREGEALARLTVEDAEKRSVLDWTTPLRHATFYKAVYRPAVLRANRLTPTAKLDPNHSFHSLRHTYASLCLAAGIRPIDIAELWDTGTLRRR</sequence>
<dbReference type="SUPFAM" id="SSF56349">
    <property type="entry name" value="DNA breaking-rejoining enzymes"/>
    <property type="match status" value="1"/>
</dbReference>
<dbReference type="AlphaFoldDB" id="A0ABD6NW86"/>
<comment type="caution">
    <text evidence="2">The sequence shown here is derived from an EMBL/GenBank/DDBJ whole genome shotgun (WGS) entry which is preliminary data.</text>
</comment>
<dbReference type="InterPro" id="IPR013762">
    <property type="entry name" value="Integrase-like_cat_sf"/>
</dbReference>
<evidence type="ECO:0000313" key="2">
    <source>
        <dbReference type="EMBL" id="OBG31849.1"/>
    </source>
</evidence>
<protein>
    <recommendedName>
        <fullName evidence="4">Tyr recombinase domain-containing protein</fullName>
    </recommendedName>
</protein>
<dbReference type="Proteomes" id="UP000092086">
    <property type="component" value="Unassembled WGS sequence"/>
</dbReference>
<reference evidence="2 3" key="1">
    <citation type="submission" date="2016-06" db="EMBL/GenBank/DDBJ databases">
        <authorList>
            <person name="Sutton G."/>
            <person name="Brinkac L."/>
            <person name="Sanka R."/>
            <person name="Adams M."/>
            <person name="Lau E."/>
            <person name="Sam S."/>
            <person name="Sreng N."/>
            <person name="Him V."/>
            <person name="Kerleguer A."/>
            <person name="Cheng S."/>
        </authorList>
    </citation>
    <scope>NUCLEOTIDE SEQUENCE [LARGE SCALE GENOMIC DNA]</scope>
    <source>
        <strain evidence="2 3">E2978</strain>
    </source>
</reference>
<dbReference type="InterPro" id="IPR011010">
    <property type="entry name" value="DNA_brk_join_enz"/>
</dbReference>
<gene>
    <name evidence="2" type="ORF">A5672_26380</name>
</gene>
<evidence type="ECO:0000313" key="3">
    <source>
        <dbReference type="Proteomes" id="UP000092086"/>
    </source>
</evidence>
<proteinExistence type="predicted"/>
<evidence type="ECO:0000256" key="1">
    <source>
        <dbReference type="ARBA" id="ARBA00023172"/>
    </source>
</evidence>
<keyword evidence="1" id="KW-0233">DNA recombination</keyword>
<dbReference type="EMBL" id="LZIT01000266">
    <property type="protein sequence ID" value="OBG31849.1"/>
    <property type="molecule type" value="Genomic_DNA"/>
</dbReference>
<dbReference type="GO" id="GO:0006310">
    <property type="term" value="P:DNA recombination"/>
    <property type="evidence" value="ECO:0007669"/>
    <property type="project" value="UniProtKB-KW"/>
</dbReference>
<evidence type="ECO:0008006" key="4">
    <source>
        <dbReference type="Google" id="ProtNLM"/>
    </source>
</evidence>
<name>A0ABD6NW86_9MYCO</name>
<organism evidence="2 3">
    <name type="scientific">Mycobacterium alsense</name>
    <dbReference type="NCBI Taxonomy" id="324058"/>
    <lineage>
        <taxon>Bacteria</taxon>
        <taxon>Bacillati</taxon>
        <taxon>Actinomycetota</taxon>
        <taxon>Actinomycetes</taxon>
        <taxon>Mycobacteriales</taxon>
        <taxon>Mycobacteriaceae</taxon>
        <taxon>Mycobacterium</taxon>
    </lineage>
</organism>
<accession>A0ABD6NW86</accession>
<dbReference type="Gene3D" id="1.10.443.10">
    <property type="entry name" value="Intergrase catalytic core"/>
    <property type="match status" value="1"/>
</dbReference>